<accession>A0ABR3SNF9</accession>
<name>A0ABR3SNF9_9PEZI</name>
<organism evidence="2 3">
    <name type="scientific">Neofusicoccum ribis</name>
    <dbReference type="NCBI Taxonomy" id="45134"/>
    <lineage>
        <taxon>Eukaryota</taxon>
        <taxon>Fungi</taxon>
        <taxon>Dikarya</taxon>
        <taxon>Ascomycota</taxon>
        <taxon>Pezizomycotina</taxon>
        <taxon>Dothideomycetes</taxon>
        <taxon>Dothideomycetes incertae sedis</taxon>
        <taxon>Botryosphaeriales</taxon>
        <taxon>Botryosphaeriaceae</taxon>
        <taxon>Neofusicoccum</taxon>
    </lineage>
</organism>
<reference evidence="2 3" key="1">
    <citation type="submission" date="2024-02" db="EMBL/GenBank/DDBJ databases">
        <title>De novo assembly and annotation of 12 fungi associated with fruit tree decline syndrome in Ontario, Canada.</title>
        <authorList>
            <person name="Sulman M."/>
            <person name="Ellouze W."/>
            <person name="Ilyukhin E."/>
        </authorList>
    </citation>
    <scope>NUCLEOTIDE SEQUENCE [LARGE SCALE GENOMIC DNA]</scope>
    <source>
        <strain evidence="2 3">M1-105</strain>
    </source>
</reference>
<feature type="region of interest" description="Disordered" evidence="1">
    <location>
        <begin position="84"/>
        <end position="131"/>
    </location>
</feature>
<evidence type="ECO:0000313" key="3">
    <source>
        <dbReference type="Proteomes" id="UP001521116"/>
    </source>
</evidence>
<keyword evidence="3" id="KW-1185">Reference proteome</keyword>
<proteinExistence type="predicted"/>
<feature type="compositionally biased region" description="Polar residues" evidence="1">
    <location>
        <begin position="119"/>
        <end position="131"/>
    </location>
</feature>
<protein>
    <submittedName>
        <fullName evidence="2">Uncharacterized protein</fullName>
    </submittedName>
</protein>
<comment type="caution">
    <text evidence="2">The sequence shown here is derived from an EMBL/GenBank/DDBJ whole genome shotgun (WGS) entry which is preliminary data.</text>
</comment>
<dbReference type="Proteomes" id="UP001521116">
    <property type="component" value="Unassembled WGS sequence"/>
</dbReference>
<evidence type="ECO:0000256" key="1">
    <source>
        <dbReference type="SAM" id="MobiDB-lite"/>
    </source>
</evidence>
<sequence length="131" mass="15181">MRLPSGVAIDGKIMRNPALNGESSSTAWKNSGIARYAEESYTVNDNSEQEVAYQQQDRAWFSQHLERENRNSCRVLFHKNEYAEEDDATDQKKHYKRIRPAEDIPAQTQRAHLREQAENEQACSSEIQLMH</sequence>
<dbReference type="EMBL" id="JAJVDC020000093">
    <property type="protein sequence ID" value="KAL1625564.1"/>
    <property type="molecule type" value="Genomic_DNA"/>
</dbReference>
<evidence type="ECO:0000313" key="2">
    <source>
        <dbReference type="EMBL" id="KAL1625564.1"/>
    </source>
</evidence>
<gene>
    <name evidence="2" type="ORF">SLS56_007311</name>
</gene>